<comment type="similarity">
    <text evidence="1 7">Belongs to the universal ribosomal protein uL18 family.</text>
</comment>
<evidence type="ECO:0000256" key="5">
    <source>
        <dbReference type="ARBA" id="ARBA00023274"/>
    </source>
</evidence>
<dbReference type="EMBL" id="VMGL01000005">
    <property type="protein sequence ID" value="TSC97366.1"/>
    <property type="molecule type" value="Genomic_DNA"/>
</dbReference>
<gene>
    <name evidence="7" type="primary">rplR</name>
    <name evidence="8" type="ORF">CEN88_74</name>
</gene>
<dbReference type="PANTHER" id="PTHR12899:SF3">
    <property type="entry name" value="LARGE RIBOSOMAL SUBUNIT PROTEIN UL18M"/>
    <property type="match status" value="1"/>
</dbReference>
<evidence type="ECO:0000256" key="1">
    <source>
        <dbReference type="ARBA" id="ARBA00007116"/>
    </source>
</evidence>
<evidence type="ECO:0000313" key="8">
    <source>
        <dbReference type="EMBL" id="TSC97366.1"/>
    </source>
</evidence>
<comment type="subunit">
    <text evidence="7">Part of the 50S ribosomal subunit; part of the 5S rRNA/L5/L18/L25 subcomplex. Contacts the 5S and 23S rRNAs.</text>
</comment>
<protein>
    <recommendedName>
        <fullName evidence="6 7">Large ribosomal subunit protein uL18</fullName>
    </recommendedName>
</protein>
<evidence type="ECO:0000256" key="6">
    <source>
        <dbReference type="ARBA" id="ARBA00035197"/>
    </source>
</evidence>
<dbReference type="InterPro" id="IPR005484">
    <property type="entry name" value="Ribosomal_uL18_bac/plant/anim"/>
</dbReference>
<evidence type="ECO:0000256" key="3">
    <source>
        <dbReference type="ARBA" id="ARBA00022884"/>
    </source>
</evidence>
<sequence>MNKRERRRATIRQKISGTSQRPRLAVFRSLRHIYAQLIDDTVGKTLVAASDQELKAEKSKNKKIEVAQKVGQLLGEKAADKKIKQAVFDRAGFRYAGRLKALADGAREKIKF</sequence>
<dbReference type="FunFam" id="3.30.420.100:FF:000001">
    <property type="entry name" value="50S ribosomal protein L18"/>
    <property type="match status" value="1"/>
</dbReference>
<dbReference type="SUPFAM" id="SSF53137">
    <property type="entry name" value="Translational machinery components"/>
    <property type="match status" value="1"/>
</dbReference>
<dbReference type="GO" id="GO:0022625">
    <property type="term" value="C:cytosolic large ribosomal subunit"/>
    <property type="evidence" value="ECO:0007669"/>
    <property type="project" value="TreeGrafter"/>
</dbReference>
<accession>A0A554LWW7</accession>
<dbReference type="Proteomes" id="UP000318711">
    <property type="component" value="Unassembled WGS sequence"/>
</dbReference>
<dbReference type="GO" id="GO:0008097">
    <property type="term" value="F:5S rRNA binding"/>
    <property type="evidence" value="ECO:0007669"/>
    <property type="project" value="TreeGrafter"/>
</dbReference>
<name>A0A554LWW7_9BACT</name>
<organism evidence="8 9">
    <name type="scientific">Candidatus Berkelbacteria bacterium Licking1014_2</name>
    <dbReference type="NCBI Taxonomy" id="2017146"/>
    <lineage>
        <taxon>Bacteria</taxon>
        <taxon>Candidatus Berkelbacteria</taxon>
    </lineage>
</organism>
<dbReference type="HAMAP" id="MF_01337_B">
    <property type="entry name" value="Ribosomal_uL18_B"/>
    <property type="match status" value="1"/>
</dbReference>
<comment type="function">
    <text evidence="7">This is one of the proteins that bind and probably mediate the attachment of the 5S RNA into the large ribosomal subunit, where it forms part of the central protuberance.</text>
</comment>
<dbReference type="Pfam" id="PF00861">
    <property type="entry name" value="Ribosomal_L18p"/>
    <property type="match status" value="1"/>
</dbReference>
<dbReference type="AlphaFoldDB" id="A0A554LWW7"/>
<keyword evidence="3 7" id="KW-0694">RNA-binding</keyword>
<dbReference type="InterPro" id="IPR004389">
    <property type="entry name" value="Ribosomal_uL18_bac-type"/>
</dbReference>
<keyword evidence="2 7" id="KW-0699">rRNA-binding</keyword>
<evidence type="ECO:0000256" key="2">
    <source>
        <dbReference type="ARBA" id="ARBA00022730"/>
    </source>
</evidence>
<dbReference type="GO" id="GO:0006412">
    <property type="term" value="P:translation"/>
    <property type="evidence" value="ECO:0007669"/>
    <property type="project" value="UniProtKB-UniRule"/>
</dbReference>
<dbReference type="GO" id="GO:0003735">
    <property type="term" value="F:structural constituent of ribosome"/>
    <property type="evidence" value="ECO:0007669"/>
    <property type="project" value="InterPro"/>
</dbReference>
<evidence type="ECO:0000256" key="4">
    <source>
        <dbReference type="ARBA" id="ARBA00022980"/>
    </source>
</evidence>
<comment type="caution">
    <text evidence="8">The sequence shown here is derived from an EMBL/GenBank/DDBJ whole genome shotgun (WGS) entry which is preliminary data.</text>
</comment>
<keyword evidence="4 7" id="KW-0689">Ribosomal protein</keyword>
<dbReference type="InterPro" id="IPR057268">
    <property type="entry name" value="Ribosomal_L18"/>
</dbReference>
<dbReference type="NCBIfam" id="TIGR00060">
    <property type="entry name" value="L18_bact"/>
    <property type="match status" value="1"/>
</dbReference>
<keyword evidence="5 7" id="KW-0687">Ribonucleoprotein</keyword>
<evidence type="ECO:0000256" key="7">
    <source>
        <dbReference type="HAMAP-Rule" id="MF_01337"/>
    </source>
</evidence>
<dbReference type="Gene3D" id="3.30.420.100">
    <property type="match status" value="1"/>
</dbReference>
<evidence type="ECO:0000313" key="9">
    <source>
        <dbReference type="Proteomes" id="UP000318711"/>
    </source>
</evidence>
<dbReference type="PANTHER" id="PTHR12899">
    <property type="entry name" value="39S RIBOSOMAL PROTEIN L18, MITOCHONDRIAL"/>
    <property type="match status" value="1"/>
</dbReference>
<dbReference type="CDD" id="cd00432">
    <property type="entry name" value="Ribosomal_L18_L5e"/>
    <property type="match status" value="1"/>
</dbReference>
<proteinExistence type="inferred from homology"/>
<reference evidence="8 9" key="1">
    <citation type="submission" date="2017-07" db="EMBL/GenBank/DDBJ databases">
        <title>Mechanisms for carbon and nitrogen cycling indicate functional differentiation within the Candidate Phyla Radiation.</title>
        <authorList>
            <person name="Danczak R.E."/>
            <person name="Johnston M.D."/>
            <person name="Kenah C."/>
            <person name="Slattery M."/>
            <person name="Wrighton K.C."/>
            <person name="Wilkins M.J."/>
        </authorList>
    </citation>
    <scope>NUCLEOTIDE SEQUENCE [LARGE SCALE GENOMIC DNA]</scope>
    <source>
        <strain evidence="8">Licking1014_2</strain>
    </source>
</reference>